<dbReference type="Proteomes" id="UP000188613">
    <property type="component" value="Unassembled WGS sequence"/>
</dbReference>
<proteinExistence type="predicted"/>
<evidence type="ECO:0000313" key="3">
    <source>
        <dbReference type="Proteomes" id="UP000188613"/>
    </source>
</evidence>
<dbReference type="AlphaFoldDB" id="A0A1V2A5T6"/>
<organism evidence="2 3">
    <name type="scientific">Domibacillus epiphyticus</name>
    <dbReference type="NCBI Taxonomy" id="1714355"/>
    <lineage>
        <taxon>Bacteria</taxon>
        <taxon>Bacillati</taxon>
        <taxon>Bacillota</taxon>
        <taxon>Bacilli</taxon>
        <taxon>Bacillales</taxon>
        <taxon>Bacillaceae</taxon>
        <taxon>Domibacillus</taxon>
    </lineage>
</organism>
<feature type="transmembrane region" description="Helical" evidence="1">
    <location>
        <begin position="49"/>
        <end position="68"/>
    </location>
</feature>
<keyword evidence="1" id="KW-0472">Membrane</keyword>
<dbReference type="RefSeq" id="WP_076766919.1">
    <property type="nucleotide sequence ID" value="NZ_MSFI01000021.1"/>
</dbReference>
<accession>A0A1V2A5T6</accession>
<dbReference type="InterPro" id="IPR058725">
    <property type="entry name" value="YczF"/>
</dbReference>
<dbReference type="STRING" id="1714355.BTO28_12940"/>
<sequence>MKILGIALLILVVLISFSLYVDVTFLHVSLTNSIKNVLNPFIVMDSVELFIFVLFLFFLVAPSLTSYIRKRKKGSNNEKKQQQP</sequence>
<comment type="caution">
    <text evidence="2">The sequence shown here is derived from an EMBL/GenBank/DDBJ whole genome shotgun (WGS) entry which is preliminary data.</text>
</comment>
<keyword evidence="3" id="KW-1185">Reference proteome</keyword>
<evidence type="ECO:0000256" key="1">
    <source>
        <dbReference type="SAM" id="Phobius"/>
    </source>
</evidence>
<protein>
    <submittedName>
        <fullName evidence="2">Uncharacterized protein</fullName>
    </submittedName>
</protein>
<dbReference type="EMBL" id="MSFI01000021">
    <property type="protein sequence ID" value="OMP66361.1"/>
    <property type="molecule type" value="Genomic_DNA"/>
</dbReference>
<evidence type="ECO:0000313" key="2">
    <source>
        <dbReference type="EMBL" id="OMP66361.1"/>
    </source>
</evidence>
<gene>
    <name evidence="2" type="ORF">BTO28_12940</name>
</gene>
<name>A0A1V2A5T6_9BACI</name>
<dbReference type="Pfam" id="PF26310">
    <property type="entry name" value="YczF"/>
    <property type="match status" value="1"/>
</dbReference>
<keyword evidence="1" id="KW-1133">Transmembrane helix</keyword>
<reference evidence="2 3" key="1">
    <citation type="submission" date="2016-12" db="EMBL/GenBank/DDBJ databases">
        <title>Domibacillus sp. SAB 38T whole genome sequencing.</title>
        <authorList>
            <person name="Verma A."/>
            <person name="Ojha A.K."/>
            <person name="Krishnamurthi S."/>
        </authorList>
    </citation>
    <scope>NUCLEOTIDE SEQUENCE [LARGE SCALE GENOMIC DNA]</scope>
    <source>
        <strain evidence="2 3">SAB 38</strain>
    </source>
</reference>
<keyword evidence="1" id="KW-0812">Transmembrane</keyword>